<evidence type="ECO:0000313" key="6">
    <source>
        <dbReference type="Proteomes" id="UP000321555"/>
    </source>
</evidence>
<evidence type="ECO:0000259" key="4">
    <source>
        <dbReference type="PROSITE" id="PS50977"/>
    </source>
</evidence>
<name>A0A5B8Z8J4_CYTDA</name>
<dbReference type="PANTHER" id="PTHR43479">
    <property type="entry name" value="ACREF/ENVCD OPERON REPRESSOR-RELATED"/>
    <property type="match status" value="1"/>
</dbReference>
<dbReference type="STRING" id="1742359.GCA_001439625_03445"/>
<dbReference type="Gene3D" id="1.10.357.10">
    <property type="entry name" value="Tetracycline Repressor, domain 2"/>
    <property type="match status" value="1"/>
</dbReference>
<organism evidence="5 6">
    <name type="scientific">Cytobacillus dafuensis</name>
    <name type="common">Bacillus dafuensis</name>
    <dbReference type="NCBI Taxonomy" id="1742359"/>
    <lineage>
        <taxon>Bacteria</taxon>
        <taxon>Bacillati</taxon>
        <taxon>Bacillota</taxon>
        <taxon>Bacilli</taxon>
        <taxon>Bacillales</taxon>
        <taxon>Bacillaceae</taxon>
        <taxon>Cytobacillus</taxon>
    </lineage>
</organism>
<dbReference type="RefSeq" id="WP_057773487.1">
    <property type="nucleotide sequence ID" value="NZ_CP042593.1"/>
</dbReference>
<dbReference type="SUPFAM" id="SSF46689">
    <property type="entry name" value="Homeodomain-like"/>
    <property type="match status" value="1"/>
</dbReference>
<evidence type="ECO:0000256" key="2">
    <source>
        <dbReference type="ARBA" id="ARBA00023125"/>
    </source>
</evidence>
<dbReference type="GO" id="GO:0003677">
    <property type="term" value="F:DNA binding"/>
    <property type="evidence" value="ECO:0007669"/>
    <property type="project" value="UniProtKB-UniRule"/>
</dbReference>
<dbReference type="SUPFAM" id="SSF48498">
    <property type="entry name" value="Tetracyclin repressor-like, C-terminal domain"/>
    <property type="match status" value="1"/>
</dbReference>
<keyword evidence="6" id="KW-1185">Reference proteome</keyword>
<dbReference type="PROSITE" id="PS50977">
    <property type="entry name" value="HTH_TETR_2"/>
    <property type="match status" value="1"/>
</dbReference>
<feature type="DNA-binding region" description="H-T-H motif" evidence="3">
    <location>
        <begin position="33"/>
        <end position="52"/>
    </location>
</feature>
<dbReference type="InterPro" id="IPR009057">
    <property type="entry name" value="Homeodomain-like_sf"/>
</dbReference>
<dbReference type="PRINTS" id="PR00455">
    <property type="entry name" value="HTHTETR"/>
</dbReference>
<reference evidence="6" key="1">
    <citation type="submission" date="2019-08" db="EMBL/GenBank/DDBJ databases">
        <authorList>
            <person name="Zheng X."/>
        </authorList>
    </citation>
    <scope>NUCLEOTIDE SEQUENCE [LARGE SCALE GENOMIC DNA]</scope>
    <source>
        <strain evidence="6">FJAT-25496</strain>
    </source>
</reference>
<dbReference type="EMBL" id="CP042593">
    <property type="protein sequence ID" value="QED49284.1"/>
    <property type="molecule type" value="Genomic_DNA"/>
</dbReference>
<gene>
    <name evidence="5" type="ORF">FSZ17_19595</name>
</gene>
<dbReference type="InterPro" id="IPR023772">
    <property type="entry name" value="DNA-bd_HTH_TetR-type_CS"/>
</dbReference>
<feature type="domain" description="HTH tetR-type" evidence="4">
    <location>
        <begin position="10"/>
        <end position="70"/>
    </location>
</feature>
<dbReference type="OrthoDB" id="9780939at2"/>
<dbReference type="InterPro" id="IPR036271">
    <property type="entry name" value="Tet_transcr_reg_TetR-rel_C_sf"/>
</dbReference>
<dbReference type="Gene3D" id="1.10.10.60">
    <property type="entry name" value="Homeodomain-like"/>
    <property type="match status" value="1"/>
</dbReference>
<protein>
    <submittedName>
        <fullName evidence="5">TetR/AcrR family transcriptional regulator</fullName>
    </submittedName>
</protein>
<sequence length="216" mass="25697">MYSAFEKQPQEKKDLIIKVALEEFVKNGYEKTTTDIITSRAGISKGLLFHYFKSKKNLYLYLVNYGIELLTEATMKELKEVKSDDFFERVKEIYLLKRNITQQYLHETMLITDAFINPPVAVKTEMDKLMKKFYETYQKDFMLEHVYLKDLIQTDRLRENVSIDTVINMTMFISEQLGNKYQALHKSNQYNFFEEPDPLVQELNDYLQIVKNGVYK</sequence>
<accession>A0A5B8Z8J4</accession>
<evidence type="ECO:0000256" key="3">
    <source>
        <dbReference type="PROSITE-ProRule" id="PRU00335"/>
    </source>
</evidence>
<dbReference type="AlphaFoldDB" id="A0A5B8Z8J4"/>
<dbReference type="PANTHER" id="PTHR43479:SF11">
    <property type="entry name" value="ACREF_ENVCD OPERON REPRESSOR-RELATED"/>
    <property type="match status" value="1"/>
</dbReference>
<keyword evidence="2 3" id="KW-0238">DNA-binding</keyword>
<keyword evidence="1" id="KW-0678">Repressor</keyword>
<dbReference type="InterPro" id="IPR050624">
    <property type="entry name" value="HTH-type_Tx_Regulator"/>
</dbReference>
<dbReference type="Pfam" id="PF00440">
    <property type="entry name" value="TetR_N"/>
    <property type="match status" value="1"/>
</dbReference>
<evidence type="ECO:0000313" key="5">
    <source>
        <dbReference type="EMBL" id="QED49284.1"/>
    </source>
</evidence>
<dbReference type="InterPro" id="IPR001647">
    <property type="entry name" value="HTH_TetR"/>
</dbReference>
<dbReference type="PROSITE" id="PS01081">
    <property type="entry name" value="HTH_TETR_1"/>
    <property type="match status" value="1"/>
</dbReference>
<dbReference type="Proteomes" id="UP000321555">
    <property type="component" value="Chromosome"/>
</dbReference>
<evidence type="ECO:0000256" key="1">
    <source>
        <dbReference type="ARBA" id="ARBA00022491"/>
    </source>
</evidence>
<proteinExistence type="predicted"/>
<dbReference type="KEGG" id="bda:FSZ17_19595"/>